<dbReference type="EMBL" id="BARS01023058">
    <property type="protein sequence ID" value="GAG07114.1"/>
    <property type="molecule type" value="Genomic_DNA"/>
</dbReference>
<dbReference type="GO" id="GO:0016020">
    <property type="term" value="C:membrane"/>
    <property type="evidence" value="ECO:0007669"/>
    <property type="project" value="TreeGrafter"/>
</dbReference>
<dbReference type="PANTHER" id="PTHR33406">
    <property type="entry name" value="MEMBRANE PROTEIN MJ1562-RELATED"/>
    <property type="match status" value="1"/>
</dbReference>
<dbReference type="AlphaFoldDB" id="X0UMX9"/>
<proteinExistence type="inferred from homology"/>
<keyword evidence="2" id="KW-0812">Transmembrane</keyword>
<comment type="similarity">
    <text evidence="1">Belongs to the resistance-nodulation-cell division (RND) (TC 2.A.6) family. MmpL subfamily.</text>
</comment>
<evidence type="ECO:0000313" key="3">
    <source>
        <dbReference type="EMBL" id="GAG07114.1"/>
    </source>
</evidence>
<evidence type="ECO:0000256" key="1">
    <source>
        <dbReference type="ARBA" id="ARBA00010157"/>
    </source>
</evidence>
<keyword evidence="2" id="KW-1133">Transmembrane helix</keyword>
<comment type="caution">
    <text evidence="3">The sequence shown here is derived from an EMBL/GenBank/DDBJ whole genome shotgun (WGS) entry which is preliminary data.</text>
</comment>
<evidence type="ECO:0000256" key="2">
    <source>
        <dbReference type="SAM" id="Phobius"/>
    </source>
</evidence>
<protein>
    <recommendedName>
        <fullName evidence="4">Membrane transport protein MMPL domain-containing protein</fullName>
    </recommendedName>
</protein>
<feature type="transmembrane region" description="Helical" evidence="2">
    <location>
        <begin position="45"/>
        <end position="65"/>
    </location>
</feature>
<organism evidence="3">
    <name type="scientific">marine sediment metagenome</name>
    <dbReference type="NCBI Taxonomy" id="412755"/>
    <lineage>
        <taxon>unclassified sequences</taxon>
        <taxon>metagenomes</taxon>
        <taxon>ecological metagenomes</taxon>
    </lineage>
</organism>
<dbReference type="PANTHER" id="PTHR33406:SF6">
    <property type="entry name" value="MEMBRANE PROTEIN YDGH-RELATED"/>
    <property type="match status" value="1"/>
</dbReference>
<feature type="non-terminal residue" evidence="3">
    <location>
        <position position="1"/>
    </location>
</feature>
<reference evidence="3" key="1">
    <citation type="journal article" date="2014" name="Front. Microbiol.">
        <title>High frequency of phylogenetically diverse reductive dehalogenase-homologous genes in deep subseafloor sedimentary metagenomes.</title>
        <authorList>
            <person name="Kawai M."/>
            <person name="Futagami T."/>
            <person name="Toyoda A."/>
            <person name="Takaki Y."/>
            <person name="Nishi S."/>
            <person name="Hori S."/>
            <person name="Arai W."/>
            <person name="Tsubouchi T."/>
            <person name="Morono Y."/>
            <person name="Uchiyama I."/>
            <person name="Ito T."/>
            <person name="Fujiyama A."/>
            <person name="Inagaki F."/>
            <person name="Takami H."/>
        </authorList>
    </citation>
    <scope>NUCLEOTIDE SEQUENCE</scope>
    <source>
        <strain evidence="3">Expedition CK06-06</strain>
    </source>
</reference>
<feature type="non-terminal residue" evidence="3">
    <location>
        <position position="270"/>
    </location>
</feature>
<accession>X0UMX9</accession>
<sequence length="270" mass="30380">TLTFQAALRYILDRRKNALDKIRPKKDPDGKVMKKIAKMVCNHPLPILLIIAVVTIIMIGGAMQIDTGFSMEDFLPEDNPSVTVMMDISDDFPFSSQEKEYILVEGNVATVGTLQGIYQVHENLRDDTYILIDIDGYPKSDSILTLIQNEMKNNKTFASAYNLDSRGIPSSDSEVKQVFDYLFDNYALRFEVQGLLHKEGNKYDATLISVFTNVMNSDDDDLNNAMETVYNDLNKDIEDGFGNTDSVVTGENSMMYVIMNSMTESQILST</sequence>
<keyword evidence="2" id="KW-0472">Membrane</keyword>
<gene>
    <name evidence="3" type="ORF">S01H1_36763</name>
</gene>
<evidence type="ECO:0008006" key="4">
    <source>
        <dbReference type="Google" id="ProtNLM"/>
    </source>
</evidence>
<dbReference type="InterPro" id="IPR050545">
    <property type="entry name" value="Mycobact_MmpL"/>
</dbReference>
<name>X0UMX9_9ZZZZ</name>